<comment type="caution">
    <text evidence="1">The sequence shown here is derived from an EMBL/GenBank/DDBJ whole genome shotgun (WGS) entry which is preliminary data.</text>
</comment>
<protein>
    <recommendedName>
        <fullName evidence="3">DUF222 domain-containing protein</fullName>
    </recommendedName>
</protein>
<dbReference type="Proteomes" id="UP001596380">
    <property type="component" value="Unassembled WGS sequence"/>
</dbReference>
<gene>
    <name evidence="1" type="ORF">ACFQKB_27295</name>
</gene>
<evidence type="ECO:0000313" key="1">
    <source>
        <dbReference type="EMBL" id="MFC6883493.1"/>
    </source>
</evidence>
<dbReference type="EMBL" id="JBHSXS010000019">
    <property type="protein sequence ID" value="MFC6883493.1"/>
    <property type="molecule type" value="Genomic_DNA"/>
</dbReference>
<dbReference type="RefSeq" id="WP_378063669.1">
    <property type="nucleotide sequence ID" value="NZ_JBHSXS010000019.1"/>
</dbReference>
<name>A0ABW2CSA1_9ACTN</name>
<evidence type="ECO:0000313" key="2">
    <source>
        <dbReference type="Proteomes" id="UP001596380"/>
    </source>
</evidence>
<proteinExistence type="predicted"/>
<keyword evidence="2" id="KW-1185">Reference proteome</keyword>
<organism evidence="1 2">
    <name type="scientific">Actinomadura yumaensis</name>
    <dbReference type="NCBI Taxonomy" id="111807"/>
    <lineage>
        <taxon>Bacteria</taxon>
        <taxon>Bacillati</taxon>
        <taxon>Actinomycetota</taxon>
        <taxon>Actinomycetes</taxon>
        <taxon>Streptosporangiales</taxon>
        <taxon>Thermomonosporaceae</taxon>
        <taxon>Actinomadura</taxon>
    </lineage>
</organism>
<evidence type="ECO:0008006" key="3">
    <source>
        <dbReference type="Google" id="ProtNLM"/>
    </source>
</evidence>
<sequence length="387" mass="42997">MNTARPRAEADDLVGDLTRNLLDRLQQEGITGADITTDALTDALRQAVADPAGGVAELDPQLEHVWGIAARTRGRAEQDLTAIRELRATFAAEAAAERRHTGRDRRAGARVKDQVQKAARLLGEARRRAERFTLPAKGDLSRYQSATVSQGDETTVHEFVSAIVGNVTTNLAIDGIDVTPAQVTRALHAALTGASAARPEEYDAEIEHILMFTESDPVTAAERMADVYELRKELMEQADLERVLHIQVLLRRGMRPASILRILPGLERSQYDRMQNRLPADVAVGDFTGAFINPAVVDTRDLADWRVDAKAAQARFLALDEDFQRAVRARQHLVWTRYNDPTHPDDTDNKIGHPSDRDLAAQYRMAYTTANWTRKLPARPEIYKTAA</sequence>
<accession>A0ABW2CSA1</accession>
<reference evidence="2" key="1">
    <citation type="journal article" date="2019" name="Int. J. Syst. Evol. Microbiol.">
        <title>The Global Catalogue of Microorganisms (GCM) 10K type strain sequencing project: providing services to taxonomists for standard genome sequencing and annotation.</title>
        <authorList>
            <consortium name="The Broad Institute Genomics Platform"/>
            <consortium name="The Broad Institute Genome Sequencing Center for Infectious Disease"/>
            <person name="Wu L."/>
            <person name="Ma J."/>
        </authorList>
    </citation>
    <scope>NUCLEOTIDE SEQUENCE [LARGE SCALE GENOMIC DNA]</scope>
    <source>
        <strain evidence="2">JCM 3369</strain>
    </source>
</reference>